<protein>
    <submittedName>
        <fullName evidence="2">Uncharacterized protein</fullName>
    </submittedName>
</protein>
<evidence type="ECO:0000313" key="2">
    <source>
        <dbReference type="EMBL" id="QJW94612.1"/>
    </source>
</evidence>
<name>A0A6M5YNR9_9BACT</name>
<organism evidence="2 3">
    <name type="scientific">Frigoriglobus tundricola</name>
    <dbReference type="NCBI Taxonomy" id="2774151"/>
    <lineage>
        <taxon>Bacteria</taxon>
        <taxon>Pseudomonadati</taxon>
        <taxon>Planctomycetota</taxon>
        <taxon>Planctomycetia</taxon>
        <taxon>Gemmatales</taxon>
        <taxon>Gemmataceae</taxon>
        <taxon>Frigoriglobus</taxon>
    </lineage>
</organism>
<gene>
    <name evidence="2" type="ORF">FTUN_2134</name>
</gene>
<sequence>MATEGSGEPPQSEVRAEIQGVLAKAKAGDASVLPQLREILDKNPSLVKHYGSLARHAEAAWIALAGGANLYMRESFARGAEARRAELTRPGASAVEKLLVERVVACDLQLGYLTTAEADALGMGDSYRQAEYHARRVERAQRMQLAALGALVTYQRLVPAVAIKTPTAVAAGQEEQAPDRARTDASPQMRLMVEVDAETHETTREEREPVRVGAG</sequence>
<evidence type="ECO:0000313" key="3">
    <source>
        <dbReference type="Proteomes" id="UP000503447"/>
    </source>
</evidence>
<dbReference type="EMBL" id="CP053452">
    <property type="protein sequence ID" value="QJW94612.1"/>
    <property type="molecule type" value="Genomic_DNA"/>
</dbReference>
<dbReference type="KEGG" id="ftj:FTUN_2134"/>
<evidence type="ECO:0000256" key="1">
    <source>
        <dbReference type="SAM" id="MobiDB-lite"/>
    </source>
</evidence>
<dbReference type="RefSeq" id="WP_171470570.1">
    <property type="nucleotide sequence ID" value="NZ_CP053452.2"/>
</dbReference>
<feature type="region of interest" description="Disordered" evidence="1">
    <location>
        <begin position="169"/>
        <end position="188"/>
    </location>
</feature>
<keyword evidence="3" id="KW-1185">Reference proteome</keyword>
<dbReference type="AlphaFoldDB" id="A0A6M5YNR9"/>
<proteinExistence type="predicted"/>
<dbReference type="Proteomes" id="UP000503447">
    <property type="component" value="Chromosome"/>
</dbReference>
<reference evidence="3" key="1">
    <citation type="submission" date="2020-05" db="EMBL/GenBank/DDBJ databases">
        <title>Frigoriglobus tundricola gen. nov., sp. nov., a psychrotolerant cellulolytic planctomycete of the family Gemmataceae with two divergent copies of 16S rRNA gene.</title>
        <authorList>
            <person name="Kulichevskaya I.S."/>
            <person name="Ivanova A.A."/>
            <person name="Naumoff D.G."/>
            <person name="Beletsky A.V."/>
            <person name="Rijpstra W.I.C."/>
            <person name="Sinninghe Damste J.S."/>
            <person name="Mardanov A.V."/>
            <person name="Ravin N.V."/>
            <person name="Dedysh S.N."/>
        </authorList>
    </citation>
    <scope>NUCLEOTIDE SEQUENCE [LARGE SCALE GENOMIC DNA]</scope>
    <source>
        <strain evidence="3">PL17</strain>
    </source>
</reference>
<accession>A0A6M5YNR9</accession>